<keyword evidence="7" id="KW-0503">Monooxygenase</keyword>
<evidence type="ECO:0000256" key="9">
    <source>
        <dbReference type="ARBA" id="ARBA00049401"/>
    </source>
</evidence>
<dbReference type="PANTHER" id="PTHR42747">
    <property type="entry name" value="NITRONATE MONOOXYGENASE-RELATED"/>
    <property type="match status" value="1"/>
</dbReference>
<dbReference type="RefSeq" id="WP_171241605.1">
    <property type="nucleotide sequence ID" value="NZ_JABEPQ010000001.1"/>
</dbReference>
<comment type="caution">
    <text evidence="10">The sequence shown here is derived from an EMBL/GenBank/DDBJ whole genome shotgun (WGS) entry which is preliminary data.</text>
</comment>
<evidence type="ECO:0000313" key="10">
    <source>
        <dbReference type="EMBL" id="NNM44449.1"/>
    </source>
</evidence>
<dbReference type="PROSITE" id="PS00912">
    <property type="entry name" value="DHODEHASE_2"/>
    <property type="match status" value="1"/>
</dbReference>
<dbReference type="InterPro" id="IPR013785">
    <property type="entry name" value="Aldolase_TIM"/>
</dbReference>
<evidence type="ECO:0000256" key="6">
    <source>
        <dbReference type="ARBA" id="ARBA00023002"/>
    </source>
</evidence>
<dbReference type="PANTHER" id="PTHR42747:SF3">
    <property type="entry name" value="NITRONATE MONOOXYGENASE-RELATED"/>
    <property type="match status" value="1"/>
</dbReference>
<accession>A0A849HBM7</accession>
<keyword evidence="10" id="KW-0223">Dioxygenase</keyword>
<sequence length="347" mass="35905">MTVVDLPLVLAPMAGGPSTVALAAAVAEAGVFPFLAGAYLSPDRLRDDIDALRSATPKPFGVNIFAPSPNPPGAASDVMAYAALLEPWAAAAGVGLGEARWDDDSFAAKVDVLVEAAPAVVSFAFAWPPDDVVTRLQQAGVEVWVTLNEPDEVDWARELGVDGLVLQGWEAGGHRGGPVDTGHQQLPVRELVAAVRQRTDLPVIAAGGVVTGAEAAEVLAAGASSVALGTAFMATPEAGTAEVHRHELTNHEPPGGEPGPDTVVTRCFTGRSARALTTTWTERFSDAAPAAYPHVHHLTAPLRAHGKATGEAELVHLWAGTGHARVRAMPATDLALTLLAELTQARG</sequence>
<evidence type="ECO:0000256" key="8">
    <source>
        <dbReference type="ARBA" id="ARBA00031155"/>
    </source>
</evidence>
<dbReference type="InterPro" id="IPR004136">
    <property type="entry name" value="NMO"/>
</dbReference>
<name>A0A849HBM7_9MICO</name>
<keyword evidence="4" id="KW-0285">Flavoprotein</keyword>
<evidence type="ECO:0000256" key="7">
    <source>
        <dbReference type="ARBA" id="ARBA00023033"/>
    </source>
</evidence>
<dbReference type="GO" id="GO:0016627">
    <property type="term" value="F:oxidoreductase activity, acting on the CH-CH group of donors"/>
    <property type="evidence" value="ECO:0007669"/>
    <property type="project" value="InterPro"/>
</dbReference>
<evidence type="ECO:0000256" key="1">
    <source>
        <dbReference type="ARBA" id="ARBA00001917"/>
    </source>
</evidence>
<dbReference type="GO" id="GO:0009636">
    <property type="term" value="P:response to toxic substance"/>
    <property type="evidence" value="ECO:0007669"/>
    <property type="project" value="UniProtKB-KW"/>
</dbReference>
<evidence type="ECO:0000256" key="2">
    <source>
        <dbReference type="ARBA" id="ARBA00009881"/>
    </source>
</evidence>
<evidence type="ECO:0000256" key="3">
    <source>
        <dbReference type="ARBA" id="ARBA00022575"/>
    </source>
</evidence>
<keyword evidence="5" id="KW-0288">FMN</keyword>
<dbReference type="AlphaFoldDB" id="A0A849HBM7"/>
<keyword evidence="11" id="KW-1185">Reference proteome</keyword>
<comment type="similarity">
    <text evidence="2">Belongs to the nitronate monooxygenase family. NMO class I subfamily.</text>
</comment>
<dbReference type="GO" id="GO:0051213">
    <property type="term" value="F:dioxygenase activity"/>
    <property type="evidence" value="ECO:0007669"/>
    <property type="project" value="UniProtKB-KW"/>
</dbReference>
<keyword evidence="6" id="KW-0560">Oxidoreductase</keyword>
<dbReference type="Gene3D" id="3.20.20.70">
    <property type="entry name" value="Aldolase class I"/>
    <property type="match status" value="1"/>
</dbReference>
<evidence type="ECO:0000256" key="5">
    <source>
        <dbReference type="ARBA" id="ARBA00022643"/>
    </source>
</evidence>
<dbReference type="GO" id="GO:0018580">
    <property type="term" value="F:nitronate monooxygenase activity"/>
    <property type="evidence" value="ECO:0007669"/>
    <property type="project" value="InterPro"/>
</dbReference>
<evidence type="ECO:0000313" key="11">
    <source>
        <dbReference type="Proteomes" id="UP000588586"/>
    </source>
</evidence>
<dbReference type="CDD" id="cd04730">
    <property type="entry name" value="NPD_like"/>
    <property type="match status" value="1"/>
</dbReference>
<comment type="cofactor">
    <cofactor evidence="1">
        <name>FMN</name>
        <dbReference type="ChEBI" id="CHEBI:58210"/>
    </cofactor>
</comment>
<dbReference type="EMBL" id="JABEPQ010000001">
    <property type="protein sequence ID" value="NNM44449.1"/>
    <property type="molecule type" value="Genomic_DNA"/>
</dbReference>
<dbReference type="Pfam" id="PF03060">
    <property type="entry name" value="NMO"/>
    <property type="match status" value="1"/>
</dbReference>
<dbReference type="GO" id="GO:0006207">
    <property type="term" value="P:'de novo' pyrimidine nucleobase biosynthetic process"/>
    <property type="evidence" value="ECO:0007669"/>
    <property type="project" value="InterPro"/>
</dbReference>
<comment type="catalytic activity">
    <reaction evidence="9">
        <text>3 propionate 3-nitronate + 3 O2 + H2O = 3 3-oxopropanoate + 2 nitrate + nitrite + H2O2 + 3 H(+)</text>
        <dbReference type="Rhea" id="RHEA:57332"/>
        <dbReference type="ChEBI" id="CHEBI:15377"/>
        <dbReference type="ChEBI" id="CHEBI:15378"/>
        <dbReference type="ChEBI" id="CHEBI:15379"/>
        <dbReference type="ChEBI" id="CHEBI:16240"/>
        <dbReference type="ChEBI" id="CHEBI:16301"/>
        <dbReference type="ChEBI" id="CHEBI:17632"/>
        <dbReference type="ChEBI" id="CHEBI:33190"/>
        <dbReference type="ChEBI" id="CHEBI:136067"/>
    </reaction>
</comment>
<protein>
    <recommendedName>
        <fullName evidence="8">Propionate 3-nitronate monooxygenase</fullName>
    </recommendedName>
</protein>
<keyword evidence="3" id="KW-0216">Detoxification</keyword>
<gene>
    <name evidence="10" type="ORF">HJG52_00300</name>
</gene>
<dbReference type="InterPro" id="IPR001295">
    <property type="entry name" value="Dihydroorotate_DH_CS"/>
</dbReference>
<proteinExistence type="inferred from homology"/>
<organism evidence="10 11">
    <name type="scientific">Knoellia koreensis</name>
    <dbReference type="NCBI Taxonomy" id="2730921"/>
    <lineage>
        <taxon>Bacteria</taxon>
        <taxon>Bacillati</taxon>
        <taxon>Actinomycetota</taxon>
        <taxon>Actinomycetes</taxon>
        <taxon>Micrococcales</taxon>
        <taxon>Intrasporangiaceae</taxon>
        <taxon>Knoellia</taxon>
    </lineage>
</organism>
<dbReference type="Proteomes" id="UP000588586">
    <property type="component" value="Unassembled WGS sequence"/>
</dbReference>
<evidence type="ECO:0000256" key="4">
    <source>
        <dbReference type="ARBA" id="ARBA00022630"/>
    </source>
</evidence>
<reference evidence="10 11" key="1">
    <citation type="submission" date="2020-04" db="EMBL/GenBank/DDBJ databases">
        <title>Knoellia sp. isolate from air conditioner.</title>
        <authorList>
            <person name="Chea S."/>
            <person name="Kim D.-U."/>
        </authorList>
    </citation>
    <scope>NUCLEOTIDE SEQUENCE [LARGE SCALE GENOMIC DNA]</scope>
    <source>
        <strain evidence="10 11">DB2414S</strain>
    </source>
</reference>
<dbReference type="SUPFAM" id="SSF51412">
    <property type="entry name" value="Inosine monophosphate dehydrogenase (IMPDH)"/>
    <property type="match status" value="1"/>
</dbReference>